<reference evidence="4 5" key="2">
    <citation type="submission" date="2018-11" db="EMBL/GenBank/DDBJ databases">
        <authorList>
            <consortium name="Pathogen Informatics"/>
        </authorList>
    </citation>
    <scope>NUCLEOTIDE SEQUENCE [LARGE SCALE GENOMIC DNA]</scope>
</reference>
<protein>
    <submittedName>
        <fullName evidence="6">Choline/carnitine acyltransferase domain-containing protein</fullName>
    </submittedName>
</protein>
<evidence type="ECO:0000256" key="2">
    <source>
        <dbReference type="ARBA" id="ARBA00023264"/>
    </source>
</evidence>
<comment type="similarity">
    <text evidence="3">Belongs to the choline/ethanolamine kinase family.</text>
</comment>
<dbReference type="GO" id="GO:0004305">
    <property type="term" value="F:ethanolamine kinase activity"/>
    <property type="evidence" value="ECO:0007669"/>
    <property type="project" value="TreeGrafter"/>
</dbReference>
<keyword evidence="2" id="KW-1208">Phospholipid metabolism</keyword>
<keyword evidence="1" id="KW-0443">Lipid metabolism</keyword>
<dbReference type="Pfam" id="PF01633">
    <property type="entry name" value="Choline_kinase"/>
    <property type="match status" value="1"/>
</dbReference>
<proteinExistence type="inferred from homology"/>
<keyword evidence="1" id="KW-0444">Lipid biosynthesis</keyword>
<organism evidence="6">
    <name type="scientific">Hydatigena taeniaeformis</name>
    <name type="common">Feline tapeworm</name>
    <name type="synonym">Taenia taeniaeformis</name>
    <dbReference type="NCBI Taxonomy" id="6205"/>
    <lineage>
        <taxon>Eukaryota</taxon>
        <taxon>Metazoa</taxon>
        <taxon>Spiralia</taxon>
        <taxon>Lophotrochozoa</taxon>
        <taxon>Platyhelminthes</taxon>
        <taxon>Cestoda</taxon>
        <taxon>Eucestoda</taxon>
        <taxon>Cyclophyllidea</taxon>
        <taxon>Taeniidae</taxon>
        <taxon>Hydatigera</taxon>
    </lineage>
</organism>
<dbReference type="GO" id="GO:0006646">
    <property type="term" value="P:phosphatidylethanolamine biosynthetic process"/>
    <property type="evidence" value="ECO:0007669"/>
    <property type="project" value="TreeGrafter"/>
</dbReference>
<dbReference type="STRING" id="6205.A0A0R3WTT5"/>
<accession>A0A0R3WTT5</accession>
<name>A0A0R3WTT5_HYDTA</name>
<keyword evidence="5" id="KW-1185">Reference proteome</keyword>
<dbReference type="InterPro" id="IPR011009">
    <property type="entry name" value="Kinase-like_dom_sf"/>
</dbReference>
<evidence type="ECO:0000313" key="4">
    <source>
        <dbReference type="EMBL" id="VDM24320.1"/>
    </source>
</evidence>
<dbReference type="Proteomes" id="UP000274429">
    <property type="component" value="Unassembled WGS sequence"/>
</dbReference>
<dbReference type="PANTHER" id="PTHR22603">
    <property type="entry name" value="CHOLINE/ETHANOALAMINE KINASE"/>
    <property type="match status" value="1"/>
</dbReference>
<dbReference type="Gene3D" id="3.90.1200.10">
    <property type="match status" value="1"/>
</dbReference>
<evidence type="ECO:0000256" key="3">
    <source>
        <dbReference type="ARBA" id="ARBA00038211"/>
    </source>
</evidence>
<dbReference type="AlphaFoldDB" id="A0A0R3WTT5"/>
<evidence type="ECO:0000313" key="6">
    <source>
        <dbReference type="WBParaSite" id="TTAC_0000417501-mRNA-1"/>
    </source>
</evidence>
<reference evidence="6" key="1">
    <citation type="submission" date="2017-02" db="UniProtKB">
        <authorList>
            <consortium name="WormBaseParasite"/>
        </authorList>
    </citation>
    <scope>IDENTIFICATION</scope>
</reference>
<dbReference type="WBParaSite" id="TTAC_0000417501-mRNA-1">
    <property type="protein sequence ID" value="TTAC_0000417501-mRNA-1"/>
    <property type="gene ID" value="TTAC_0000417501"/>
</dbReference>
<dbReference type="GO" id="GO:0004103">
    <property type="term" value="F:choline kinase activity"/>
    <property type="evidence" value="ECO:0007669"/>
    <property type="project" value="TreeGrafter"/>
</dbReference>
<dbReference type="SUPFAM" id="SSF56112">
    <property type="entry name" value="Protein kinase-like (PK-like)"/>
    <property type="match status" value="1"/>
</dbReference>
<evidence type="ECO:0000256" key="1">
    <source>
        <dbReference type="ARBA" id="ARBA00023209"/>
    </source>
</evidence>
<sequence length="250" mass="28100">MSKLGIGDPGTRGPYHKLDTHLAFWRKYLTVYNYVENGGTLPGTYIQQSRRVHSHSVCGSPTTEITKLLRSPPSAPIFNEDRDEIFPTRLSVGDNNDIKSNGNNNVGFVEDPALECLSELEEVRHLEEVTIAPEDEEALLIETTYGALLSHLWWTLWALIQSQISSIDFGFIEYAESRMTAYYDLKKTLPASEFPNSEGQWIDPSNLRKVNGEIFDMESPAKAQMNSDKGESRTNASNLVTSFYVVEEDG</sequence>
<dbReference type="EMBL" id="UYWX01003799">
    <property type="protein sequence ID" value="VDM24320.1"/>
    <property type="molecule type" value="Genomic_DNA"/>
</dbReference>
<evidence type="ECO:0000313" key="5">
    <source>
        <dbReference type="Proteomes" id="UP000274429"/>
    </source>
</evidence>
<dbReference type="PANTHER" id="PTHR22603:SF93">
    <property type="entry name" value="RE24176P"/>
    <property type="match status" value="1"/>
</dbReference>
<gene>
    <name evidence="4" type="ORF">TTAC_LOCUS4159</name>
</gene>
<dbReference type="GO" id="GO:0005737">
    <property type="term" value="C:cytoplasm"/>
    <property type="evidence" value="ECO:0007669"/>
    <property type="project" value="TreeGrafter"/>
</dbReference>
<keyword evidence="1" id="KW-0594">Phospholipid biosynthesis</keyword>
<dbReference type="OrthoDB" id="3649325at2759"/>